<dbReference type="GO" id="GO:0016810">
    <property type="term" value="F:hydrolase activity, acting on carbon-nitrogen (but not peptide) bonds"/>
    <property type="evidence" value="ECO:0007669"/>
    <property type="project" value="InterPro"/>
</dbReference>
<dbReference type="SUPFAM" id="SSF51338">
    <property type="entry name" value="Composite domain of metallo-dependent hydrolases"/>
    <property type="match status" value="1"/>
</dbReference>
<organism evidence="2 3">
    <name type="scientific">Cudoniella acicularis</name>
    <dbReference type="NCBI Taxonomy" id="354080"/>
    <lineage>
        <taxon>Eukaryota</taxon>
        <taxon>Fungi</taxon>
        <taxon>Dikarya</taxon>
        <taxon>Ascomycota</taxon>
        <taxon>Pezizomycotina</taxon>
        <taxon>Leotiomycetes</taxon>
        <taxon>Helotiales</taxon>
        <taxon>Tricladiaceae</taxon>
        <taxon>Cudoniella</taxon>
    </lineage>
</organism>
<sequence length="453" mass="49275">MASTEFDHESLIKPWKASLPKSYIFTNANLIDPVDGIIRKRVTVKISRGIIEDVNDSASPTQISNISADSITIDLEGKYICPGLFDCHVHIIAVPGEEEWRNTKHLDLQTSAYRQAYVCESMLSRGFTTVRDCGGASLALKKSIEDGLIQGPRLFIAGDFLSQSGGHGDTRGPHDKSDIICCRGGSSNFPSKICDGVPECLRAARENIRTGSDFLKIMGGGGVCSPTDRIDNIQFTAEEVQAITTVARHNKTYATSHAYTPESIQQAINNGVMGIEHGNLIDKETAGLMASKSAYLTPTLVTYSAMAQEKHAGYMPRESMAKNSEVFVAGLHGLKIASEAGVNICFGTDLLGHLTASQSEEFSIRSQVLSPLAILQSATVTPARMMGQEGFLGQIKPGFAADMLILNSNPLEDIEVLANPGKHMLAVLKEGRVCKSRWRRLDEDVRKQPEYIE</sequence>
<dbReference type="InterPro" id="IPR032466">
    <property type="entry name" value="Metal_Hydrolase"/>
</dbReference>
<protein>
    <recommendedName>
        <fullName evidence="1">Amidohydrolase-related domain-containing protein</fullName>
    </recommendedName>
</protein>
<evidence type="ECO:0000313" key="3">
    <source>
        <dbReference type="Proteomes" id="UP000566819"/>
    </source>
</evidence>
<name>A0A8H4W4F0_9HELO</name>
<dbReference type="PANTHER" id="PTHR43135:SF3">
    <property type="entry name" value="ALPHA-D-RIBOSE 1-METHYLPHOSPHONATE 5-TRIPHOSPHATE DIPHOSPHATASE"/>
    <property type="match status" value="1"/>
</dbReference>
<dbReference type="OrthoDB" id="194468at2759"/>
<dbReference type="CDD" id="cd01299">
    <property type="entry name" value="Met_dep_hydrolase_A"/>
    <property type="match status" value="1"/>
</dbReference>
<dbReference type="Pfam" id="PF01979">
    <property type="entry name" value="Amidohydro_1"/>
    <property type="match status" value="1"/>
</dbReference>
<dbReference type="InterPro" id="IPR051781">
    <property type="entry name" value="Metallo-dep_Hydrolase"/>
</dbReference>
<keyword evidence="3" id="KW-1185">Reference proteome</keyword>
<reference evidence="2 3" key="1">
    <citation type="submission" date="2020-03" db="EMBL/GenBank/DDBJ databases">
        <title>Draft Genome Sequence of Cudoniella acicularis.</title>
        <authorList>
            <person name="Buettner E."/>
            <person name="Kellner H."/>
        </authorList>
    </citation>
    <scope>NUCLEOTIDE SEQUENCE [LARGE SCALE GENOMIC DNA]</scope>
    <source>
        <strain evidence="2 3">DSM 108380</strain>
    </source>
</reference>
<dbReference type="SUPFAM" id="SSF51556">
    <property type="entry name" value="Metallo-dependent hydrolases"/>
    <property type="match status" value="1"/>
</dbReference>
<dbReference type="AlphaFoldDB" id="A0A8H4W4F0"/>
<dbReference type="Gene3D" id="2.30.40.10">
    <property type="entry name" value="Urease, subunit C, domain 1"/>
    <property type="match status" value="1"/>
</dbReference>
<dbReference type="InterPro" id="IPR057744">
    <property type="entry name" value="OTAase-like"/>
</dbReference>
<evidence type="ECO:0000259" key="1">
    <source>
        <dbReference type="Pfam" id="PF01979"/>
    </source>
</evidence>
<dbReference type="InterPro" id="IPR011059">
    <property type="entry name" value="Metal-dep_hydrolase_composite"/>
</dbReference>
<accession>A0A8H4W4F0</accession>
<dbReference type="InterPro" id="IPR006680">
    <property type="entry name" value="Amidohydro-rel"/>
</dbReference>
<comment type="caution">
    <text evidence="2">The sequence shown here is derived from an EMBL/GenBank/DDBJ whole genome shotgun (WGS) entry which is preliminary data.</text>
</comment>
<proteinExistence type="predicted"/>
<dbReference type="PANTHER" id="PTHR43135">
    <property type="entry name" value="ALPHA-D-RIBOSE 1-METHYLPHOSPHONATE 5-TRIPHOSPHATE DIPHOSPHATASE"/>
    <property type="match status" value="1"/>
</dbReference>
<dbReference type="Gene3D" id="3.20.20.140">
    <property type="entry name" value="Metal-dependent hydrolases"/>
    <property type="match status" value="1"/>
</dbReference>
<dbReference type="Proteomes" id="UP000566819">
    <property type="component" value="Unassembled WGS sequence"/>
</dbReference>
<dbReference type="EMBL" id="JAAMPI010000286">
    <property type="protein sequence ID" value="KAF4633131.1"/>
    <property type="molecule type" value="Genomic_DNA"/>
</dbReference>
<gene>
    <name evidence="2" type="ORF">G7Y89_g4986</name>
</gene>
<feature type="domain" description="Amidohydrolase-related" evidence="1">
    <location>
        <begin position="79"/>
        <end position="422"/>
    </location>
</feature>
<evidence type="ECO:0000313" key="2">
    <source>
        <dbReference type="EMBL" id="KAF4633131.1"/>
    </source>
</evidence>